<organism evidence="2 3">
    <name type="scientific">Dipteronia dyeriana</name>
    <dbReference type="NCBI Taxonomy" id="168575"/>
    <lineage>
        <taxon>Eukaryota</taxon>
        <taxon>Viridiplantae</taxon>
        <taxon>Streptophyta</taxon>
        <taxon>Embryophyta</taxon>
        <taxon>Tracheophyta</taxon>
        <taxon>Spermatophyta</taxon>
        <taxon>Magnoliopsida</taxon>
        <taxon>eudicotyledons</taxon>
        <taxon>Gunneridae</taxon>
        <taxon>Pentapetalae</taxon>
        <taxon>rosids</taxon>
        <taxon>malvids</taxon>
        <taxon>Sapindales</taxon>
        <taxon>Sapindaceae</taxon>
        <taxon>Hippocastanoideae</taxon>
        <taxon>Acereae</taxon>
        <taxon>Dipteronia</taxon>
    </lineage>
</organism>
<dbReference type="InterPro" id="IPR039299">
    <property type="entry name" value="SEOA"/>
</dbReference>
<dbReference type="EMBL" id="JANJYI010000004">
    <property type="protein sequence ID" value="KAK2654132.1"/>
    <property type="molecule type" value="Genomic_DNA"/>
</dbReference>
<evidence type="ECO:0000313" key="3">
    <source>
        <dbReference type="Proteomes" id="UP001280121"/>
    </source>
</evidence>
<dbReference type="InterPro" id="IPR027944">
    <property type="entry name" value="SEO_C"/>
</dbReference>
<dbReference type="GO" id="GO:0010088">
    <property type="term" value="P:phloem development"/>
    <property type="evidence" value="ECO:0007669"/>
    <property type="project" value="InterPro"/>
</dbReference>
<dbReference type="AlphaFoldDB" id="A0AAE0CK54"/>
<gene>
    <name evidence="2" type="ORF">Ddye_013988</name>
</gene>
<dbReference type="PANTHER" id="PTHR33232:SF20">
    <property type="entry name" value="PROTEIN SIEVE ELEMENT OCCLUSION B-LIKE"/>
    <property type="match status" value="1"/>
</dbReference>
<sequence>MILISGSLAFPFTRDREEAFWREESWRIELVANTLHPDIPLGRKKKKHICLYGGGDIEWIRKFTLTAKAVAEDVGNLWRCCT</sequence>
<dbReference type="Pfam" id="PF14577">
    <property type="entry name" value="SEO_C"/>
    <property type="match status" value="1"/>
</dbReference>
<evidence type="ECO:0000259" key="1">
    <source>
        <dbReference type="Pfam" id="PF14577"/>
    </source>
</evidence>
<accession>A0AAE0CK54</accession>
<feature type="domain" description="Sieve element occlusion C-terminal" evidence="1">
    <location>
        <begin position="16"/>
        <end position="73"/>
    </location>
</feature>
<dbReference type="Proteomes" id="UP001280121">
    <property type="component" value="Unassembled WGS sequence"/>
</dbReference>
<name>A0AAE0CK54_9ROSI</name>
<evidence type="ECO:0000313" key="2">
    <source>
        <dbReference type="EMBL" id="KAK2654132.1"/>
    </source>
</evidence>
<protein>
    <recommendedName>
        <fullName evidence="1">Sieve element occlusion C-terminal domain-containing protein</fullName>
    </recommendedName>
</protein>
<reference evidence="2" key="1">
    <citation type="journal article" date="2023" name="Plant J.">
        <title>Genome sequences and population genomics provide insights into the demographic history, inbreeding, and mutation load of two 'living fossil' tree species of Dipteronia.</title>
        <authorList>
            <person name="Feng Y."/>
            <person name="Comes H.P."/>
            <person name="Chen J."/>
            <person name="Zhu S."/>
            <person name="Lu R."/>
            <person name="Zhang X."/>
            <person name="Li P."/>
            <person name="Qiu J."/>
            <person name="Olsen K.M."/>
            <person name="Qiu Y."/>
        </authorList>
    </citation>
    <scope>NUCLEOTIDE SEQUENCE</scope>
    <source>
        <strain evidence="2">KIB01</strain>
    </source>
</reference>
<keyword evidence="3" id="KW-1185">Reference proteome</keyword>
<comment type="caution">
    <text evidence="2">The sequence shown here is derived from an EMBL/GenBank/DDBJ whole genome shotgun (WGS) entry which is preliminary data.</text>
</comment>
<proteinExistence type="predicted"/>
<dbReference type="PANTHER" id="PTHR33232">
    <property type="entry name" value="PROTEIN SIEVE ELEMENT OCCLUSION B-LIKE"/>
    <property type="match status" value="1"/>
</dbReference>